<comment type="caution">
    <text evidence="1">The sequence shown here is derived from an EMBL/GenBank/DDBJ whole genome shotgun (WGS) entry which is preliminary data.</text>
</comment>
<dbReference type="AlphaFoldDB" id="A0A9W7C495"/>
<dbReference type="Proteomes" id="UP001165122">
    <property type="component" value="Unassembled WGS sequence"/>
</dbReference>
<keyword evidence="2" id="KW-1185">Reference proteome</keyword>
<accession>A0A9W7C495</accession>
<protein>
    <submittedName>
        <fullName evidence="1">Uncharacterized protein</fullName>
    </submittedName>
</protein>
<evidence type="ECO:0000313" key="2">
    <source>
        <dbReference type="Proteomes" id="UP001165122"/>
    </source>
</evidence>
<proteinExistence type="predicted"/>
<gene>
    <name evidence="1" type="ORF">TrLO_g11112</name>
</gene>
<sequence>MYSLVVSSNSFEIDIVFNSVSNGMYVSRCLRKSGVNIQPMKPGMMRTLANGGWTALDISLFLKYLKSNSCN</sequence>
<evidence type="ECO:0000313" key="1">
    <source>
        <dbReference type="EMBL" id="GMI01662.1"/>
    </source>
</evidence>
<reference evidence="2" key="1">
    <citation type="journal article" date="2023" name="Commun. Biol.">
        <title>Genome analysis of Parmales, the sister group of diatoms, reveals the evolutionary specialization of diatoms from phago-mixotrophs to photoautotrophs.</title>
        <authorList>
            <person name="Ban H."/>
            <person name="Sato S."/>
            <person name="Yoshikawa S."/>
            <person name="Yamada K."/>
            <person name="Nakamura Y."/>
            <person name="Ichinomiya M."/>
            <person name="Sato N."/>
            <person name="Blanc-Mathieu R."/>
            <person name="Endo H."/>
            <person name="Kuwata A."/>
            <person name="Ogata H."/>
        </authorList>
    </citation>
    <scope>NUCLEOTIDE SEQUENCE [LARGE SCALE GENOMIC DNA]</scope>
    <source>
        <strain evidence="2">NIES 3700</strain>
    </source>
</reference>
<dbReference type="EMBL" id="BRXW01000036">
    <property type="protein sequence ID" value="GMI01662.1"/>
    <property type="molecule type" value="Genomic_DNA"/>
</dbReference>
<name>A0A9W7C495_9STRA</name>
<organism evidence="1 2">
    <name type="scientific">Triparma laevis f. longispina</name>
    <dbReference type="NCBI Taxonomy" id="1714387"/>
    <lineage>
        <taxon>Eukaryota</taxon>
        <taxon>Sar</taxon>
        <taxon>Stramenopiles</taxon>
        <taxon>Ochrophyta</taxon>
        <taxon>Bolidophyceae</taxon>
        <taxon>Parmales</taxon>
        <taxon>Triparmaceae</taxon>
        <taxon>Triparma</taxon>
    </lineage>
</organism>